<dbReference type="PANTHER" id="PTHR46663:SF2">
    <property type="entry name" value="GGDEF DOMAIN-CONTAINING PROTEIN"/>
    <property type="match status" value="1"/>
</dbReference>
<dbReference type="SUPFAM" id="SSF55073">
    <property type="entry name" value="Nucleotide cyclase"/>
    <property type="match status" value="1"/>
</dbReference>
<dbReference type="CDD" id="cd01949">
    <property type="entry name" value="GGDEF"/>
    <property type="match status" value="1"/>
</dbReference>
<dbReference type="InterPro" id="IPR052163">
    <property type="entry name" value="DGC-Regulatory_Protein"/>
</dbReference>
<dbReference type="PROSITE" id="PS50887">
    <property type="entry name" value="GGDEF"/>
    <property type="match status" value="1"/>
</dbReference>
<dbReference type="SMART" id="SM00267">
    <property type="entry name" value="GGDEF"/>
    <property type="match status" value="1"/>
</dbReference>
<dbReference type="FunFam" id="3.30.70.270:FF:000001">
    <property type="entry name" value="Diguanylate cyclase domain protein"/>
    <property type="match status" value="1"/>
</dbReference>
<dbReference type="PaxDb" id="1123384-AJ81_05785"/>
<dbReference type="SMR" id="A0A0X1KR48"/>
<reference evidence="2 3" key="1">
    <citation type="submission" date="2014-01" db="EMBL/GenBank/DDBJ databases">
        <title>Genome sequencing of Thermotog hypogea.</title>
        <authorList>
            <person name="Zhang X."/>
            <person name="Alvare G."/>
            <person name="Fristensky B."/>
            <person name="Chen L."/>
            <person name="Suen T."/>
            <person name="Chen Q."/>
            <person name="Ma K."/>
        </authorList>
    </citation>
    <scope>NUCLEOTIDE SEQUENCE [LARGE SCALE GENOMIC DNA]</scope>
    <source>
        <strain evidence="2 3">DSM 11164</strain>
    </source>
</reference>
<dbReference type="InterPro" id="IPR000160">
    <property type="entry name" value="GGDEF_dom"/>
</dbReference>
<dbReference type="PANTHER" id="PTHR46663">
    <property type="entry name" value="DIGUANYLATE CYCLASE DGCT-RELATED"/>
    <property type="match status" value="1"/>
</dbReference>
<dbReference type="STRING" id="1123384.AJ81_05785"/>
<organism evidence="2 3">
    <name type="scientific">Pseudothermotoga hypogea DSM 11164 = NBRC 106472</name>
    <dbReference type="NCBI Taxonomy" id="1123384"/>
    <lineage>
        <taxon>Bacteria</taxon>
        <taxon>Thermotogati</taxon>
        <taxon>Thermotogota</taxon>
        <taxon>Thermotogae</taxon>
        <taxon>Thermotogales</taxon>
        <taxon>Thermotogaceae</taxon>
        <taxon>Pseudothermotoga</taxon>
    </lineage>
</organism>
<dbReference type="InterPro" id="IPR029787">
    <property type="entry name" value="Nucleotide_cyclase"/>
</dbReference>
<sequence length="352" mass="40034">MSKFETCVEILQYLGEIASKLLSGQTENVYQDVLEKAMKIVPGAQAGSILVRENDRFVYVAAVGYELEELQKVSFTVEEEEEWVGRDRSYAIVLREDIERFDEALLKSDKRVGILANFGGIKKIKATLIIPVRIKNELALVLNLDNFERSDAFNEDSIVLAKVLANVLGIIFNRLELENQLRVKNQLLEYMSYHDTLTNLPNRRLLEEFAEKMLKLAKRENKPLSILFMDLDKFKPINDTYGHQVGDEVMKLVAARLERFTRSNDMVSRFGGDEFVISAYDCSKQDAKAFAERLIKAMEEPMKIDQLTLQLSASVGIATFPEDGDELTKLIRVADERLYMAKKSGSKIVTQG</sequence>
<dbReference type="InterPro" id="IPR043128">
    <property type="entry name" value="Rev_trsase/Diguanyl_cyclase"/>
</dbReference>
<dbReference type="AlphaFoldDB" id="A0A0X1KR48"/>
<dbReference type="EMBL" id="CP007141">
    <property type="protein sequence ID" value="AJC73787.1"/>
    <property type="molecule type" value="Genomic_DNA"/>
</dbReference>
<dbReference type="Gene3D" id="3.30.450.40">
    <property type="match status" value="1"/>
</dbReference>
<dbReference type="NCBIfam" id="TIGR00254">
    <property type="entry name" value="GGDEF"/>
    <property type="match status" value="1"/>
</dbReference>
<evidence type="ECO:0000259" key="1">
    <source>
        <dbReference type="PROSITE" id="PS50887"/>
    </source>
</evidence>
<dbReference type="Proteomes" id="UP000077469">
    <property type="component" value="Chromosome"/>
</dbReference>
<protein>
    <submittedName>
        <fullName evidence="2">Diguanylate cyclase</fullName>
    </submittedName>
</protein>
<gene>
    <name evidence="2" type="ORF">AJ81_05785</name>
</gene>
<dbReference type="InterPro" id="IPR029016">
    <property type="entry name" value="GAF-like_dom_sf"/>
</dbReference>
<dbReference type="KEGG" id="phy:AJ81_05785"/>
<dbReference type="PATRIC" id="fig|1123384.7.peg.1159"/>
<name>A0A0X1KR48_9THEM</name>
<dbReference type="Gene3D" id="3.30.70.270">
    <property type="match status" value="1"/>
</dbReference>
<evidence type="ECO:0000313" key="3">
    <source>
        <dbReference type="Proteomes" id="UP000077469"/>
    </source>
</evidence>
<feature type="domain" description="GGDEF" evidence="1">
    <location>
        <begin position="222"/>
        <end position="352"/>
    </location>
</feature>
<proteinExistence type="predicted"/>
<dbReference type="Pfam" id="PF00990">
    <property type="entry name" value="GGDEF"/>
    <property type="match status" value="1"/>
</dbReference>
<dbReference type="SUPFAM" id="SSF55781">
    <property type="entry name" value="GAF domain-like"/>
    <property type="match status" value="1"/>
</dbReference>
<dbReference type="RefSeq" id="WP_031505526.1">
    <property type="nucleotide sequence ID" value="NC_022795.1"/>
</dbReference>
<keyword evidence="3" id="KW-1185">Reference proteome</keyword>
<accession>A0A0X1KR48</accession>
<evidence type="ECO:0000313" key="2">
    <source>
        <dbReference type="EMBL" id="AJC73787.1"/>
    </source>
</evidence>